<evidence type="ECO:0000313" key="10">
    <source>
        <dbReference type="Proteomes" id="UP000811246"/>
    </source>
</evidence>
<keyword evidence="3 7" id="KW-0479">Metal-binding</keyword>
<dbReference type="PANTHER" id="PTHR47947">
    <property type="entry name" value="CYTOCHROME P450 82C3-RELATED"/>
    <property type="match status" value="1"/>
</dbReference>
<dbReference type="GO" id="GO:0046246">
    <property type="term" value="P:terpene biosynthetic process"/>
    <property type="evidence" value="ECO:0007669"/>
    <property type="project" value="TreeGrafter"/>
</dbReference>
<evidence type="ECO:0000313" key="9">
    <source>
        <dbReference type="EMBL" id="KAG6677765.1"/>
    </source>
</evidence>
<dbReference type="GO" id="GO:0020037">
    <property type="term" value="F:heme binding"/>
    <property type="evidence" value="ECO:0007669"/>
    <property type="project" value="InterPro"/>
</dbReference>
<accession>A0A922ABX6</accession>
<dbReference type="PROSITE" id="PS00086">
    <property type="entry name" value="CYTOCHROME_P450"/>
    <property type="match status" value="1"/>
</dbReference>
<keyword evidence="5 7" id="KW-0408">Iron</keyword>
<dbReference type="InterPro" id="IPR017972">
    <property type="entry name" value="Cyt_P450_CS"/>
</dbReference>
<evidence type="ECO:0000256" key="1">
    <source>
        <dbReference type="ARBA" id="ARBA00010617"/>
    </source>
</evidence>
<proteinExistence type="inferred from homology"/>
<dbReference type="GO" id="GO:0004497">
    <property type="term" value="F:monooxygenase activity"/>
    <property type="evidence" value="ECO:0007669"/>
    <property type="project" value="UniProtKB-KW"/>
</dbReference>
<gene>
    <name evidence="9" type="ORF">I3842_14G042300</name>
</gene>
<evidence type="ECO:0000256" key="6">
    <source>
        <dbReference type="ARBA" id="ARBA00023033"/>
    </source>
</evidence>
<dbReference type="AlphaFoldDB" id="A0A922ABX6"/>
<dbReference type="Pfam" id="PF00067">
    <property type="entry name" value="p450"/>
    <property type="match status" value="1"/>
</dbReference>
<name>A0A922ABX6_CARIL</name>
<keyword evidence="4 7" id="KW-0560">Oxidoreductase</keyword>
<sequence length="542" mass="59959">MNFAINYTCKSRFNLHSIPISSSSYKQMEFSFQTILALIALLLLFSHVLKKVASGTIYRRDAKLIAVPEPSGALPVLGHLHLLGGQGPAARTLGAMADKFGSLFSLRFGLRRVLVVSSSEMAKECLATNDRVFATRASIAAGKYMGYNNAVFALAPYGEYWRDVRKMAILELLSSQPIENRKHVRASEVESLVKDVYSVCENNGVVDISDLLEHMTFNIILRALVGKRFSSSEYGERNSEGNRIRSGIKEALRLSGVFVMSDAIPYLEWMDFQGHVGSMKRTAKELDSVVDAWLKEHLRQKSVGESDFMDAMLSTLPADAVIAGHTRDTIIKATTVVLILTGAGSTAATLTWALSLLLNHPKVLKAAQEELDIHVGKERLVQESDISNLNYLQAIVKETLRLYPPGPLTGLREAMQDCNLGGFHVSKGTRLIINLWKLQRDPQIWSNPSEFQPERFLTTHADIKFGGQNFGYIPFSFGRRSCPGTSFGLQVVHLALARLLQGFDISTMGGVKVDMREGVGVDLPKVDPLVVVTKPRLPMELY</sequence>
<evidence type="ECO:0000256" key="7">
    <source>
        <dbReference type="RuleBase" id="RU000461"/>
    </source>
</evidence>
<dbReference type="Proteomes" id="UP000811246">
    <property type="component" value="Chromosome 14"/>
</dbReference>
<keyword evidence="8" id="KW-1133">Transmembrane helix</keyword>
<evidence type="ECO:0000256" key="2">
    <source>
        <dbReference type="ARBA" id="ARBA00022617"/>
    </source>
</evidence>
<comment type="caution">
    <text evidence="9">The sequence shown here is derived from an EMBL/GenBank/DDBJ whole genome shotgun (WGS) entry which is preliminary data.</text>
</comment>
<dbReference type="GO" id="GO:0005506">
    <property type="term" value="F:iron ion binding"/>
    <property type="evidence" value="ECO:0007669"/>
    <property type="project" value="InterPro"/>
</dbReference>
<dbReference type="GO" id="GO:0016705">
    <property type="term" value="F:oxidoreductase activity, acting on paired donors, with incorporation or reduction of molecular oxygen"/>
    <property type="evidence" value="ECO:0007669"/>
    <property type="project" value="InterPro"/>
</dbReference>
<keyword evidence="2 7" id="KW-0349">Heme</keyword>
<organism evidence="9 10">
    <name type="scientific">Carya illinoinensis</name>
    <name type="common">Pecan</name>
    <dbReference type="NCBI Taxonomy" id="32201"/>
    <lineage>
        <taxon>Eukaryota</taxon>
        <taxon>Viridiplantae</taxon>
        <taxon>Streptophyta</taxon>
        <taxon>Embryophyta</taxon>
        <taxon>Tracheophyta</taxon>
        <taxon>Spermatophyta</taxon>
        <taxon>Magnoliopsida</taxon>
        <taxon>eudicotyledons</taxon>
        <taxon>Gunneridae</taxon>
        <taxon>Pentapetalae</taxon>
        <taxon>rosids</taxon>
        <taxon>fabids</taxon>
        <taxon>Fagales</taxon>
        <taxon>Juglandaceae</taxon>
        <taxon>Carya</taxon>
    </lineage>
</organism>
<keyword evidence="6 7" id="KW-0503">Monooxygenase</keyword>
<evidence type="ECO:0000256" key="5">
    <source>
        <dbReference type="ARBA" id="ARBA00023004"/>
    </source>
</evidence>
<evidence type="ECO:0000256" key="3">
    <source>
        <dbReference type="ARBA" id="ARBA00022723"/>
    </source>
</evidence>
<dbReference type="PANTHER" id="PTHR47947:SF25">
    <property type="entry name" value="DIMETHYLNONATRIENE SYNTHASE"/>
    <property type="match status" value="1"/>
</dbReference>
<dbReference type="FunFam" id="1.10.630.10:FF:000026">
    <property type="entry name" value="Cytochrome P450 82C4"/>
    <property type="match status" value="1"/>
</dbReference>
<evidence type="ECO:0000256" key="8">
    <source>
        <dbReference type="SAM" id="Phobius"/>
    </source>
</evidence>
<feature type="transmembrane region" description="Helical" evidence="8">
    <location>
        <begin position="30"/>
        <end position="49"/>
    </location>
</feature>
<dbReference type="InterPro" id="IPR050651">
    <property type="entry name" value="Plant_Cytochrome_P450_Monoox"/>
</dbReference>
<protein>
    <recommendedName>
        <fullName evidence="11">Cytochrome P450</fullName>
    </recommendedName>
</protein>
<keyword evidence="8" id="KW-0472">Membrane</keyword>
<evidence type="ECO:0000256" key="4">
    <source>
        <dbReference type="ARBA" id="ARBA00023002"/>
    </source>
</evidence>
<feature type="transmembrane region" description="Helical" evidence="8">
    <location>
        <begin position="336"/>
        <end position="358"/>
    </location>
</feature>
<comment type="similarity">
    <text evidence="1 7">Belongs to the cytochrome P450 family.</text>
</comment>
<keyword evidence="8" id="KW-0812">Transmembrane</keyword>
<reference evidence="9" key="1">
    <citation type="submission" date="2021-01" db="EMBL/GenBank/DDBJ databases">
        <authorList>
            <person name="Lovell J.T."/>
            <person name="Bentley N."/>
            <person name="Bhattarai G."/>
            <person name="Jenkins J.W."/>
            <person name="Sreedasyam A."/>
            <person name="Alarcon Y."/>
            <person name="Bock C."/>
            <person name="Boston L."/>
            <person name="Carlson J."/>
            <person name="Cervantes K."/>
            <person name="Clermont K."/>
            <person name="Krom N."/>
            <person name="Kubenka K."/>
            <person name="Mamidi S."/>
            <person name="Mattison C."/>
            <person name="Monteros M."/>
            <person name="Pisani C."/>
            <person name="Plott C."/>
            <person name="Rajasekar S."/>
            <person name="Rhein H.S."/>
            <person name="Rohla C."/>
            <person name="Song M."/>
            <person name="Hilaire R.S."/>
            <person name="Shu S."/>
            <person name="Wells L."/>
            <person name="Wang X."/>
            <person name="Webber J."/>
            <person name="Heerema R.J."/>
            <person name="Klein P."/>
            <person name="Conner P."/>
            <person name="Grauke L."/>
            <person name="Grimwood J."/>
            <person name="Schmutz J."/>
            <person name="Randall J.J."/>
        </authorList>
    </citation>
    <scope>NUCLEOTIDE SEQUENCE</scope>
    <source>
        <tissue evidence="9">Leaf</tissue>
    </source>
</reference>
<dbReference type="CDD" id="cd20654">
    <property type="entry name" value="CYP82"/>
    <property type="match status" value="1"/>
</dbReference>
<dbReference type="EMBL" id="CM031838">
    <property type="protein sequence ID" value="KAG6677765.1"/>
    <property type="molecule type" value="Genomic_DNA"/>
</dbReference>
<dbReference type="InterPro" id="IPR001128">
    <property type="entry name" value="Cyt_P450"/>
</dbReference>
<evidence type="ECO:0008006" key="11">
    <source>
        <dbReference type="Google" id="ProtNLM"/>
    </source>
</evidence>